<feature type="non-terminal residue" evidence="18">
    <location>
        <position position="1"/>
    </location>
</feature>
<evidence type="ECO:0000256" key="3">
    <source>
        <dbReference type="ARBA" id="ARBA00022527"/>
    </source>
</evidence>
<dbReference type="InterPro" id="IPR008271">
    <property type="entry name" value="Ser/Thr_kinase_AS"/>
</dbReference>
<dbReference type="InterPro" id="IPR017441">
    <property type="entry name" value="Protein_kinase_ATP_BS"/>
</dbReference>
<keyword evidence="5" id="KW-0808">Transferase</keyword>
<evidence type="ECO:0000256" key="15">
    <source>
        <dbReference type="PROSITE-ProRule" id="PRU10141"/>
    </source>
</evidence>
<dbReference type="EC" id="2.7.11.1" evidence="2"/>
<evidence type="ECO:0000256" key="16">
    <source>
        <dbReference type="SAM" id="Phobius"/>
    </source>
</evidence>
<dbReference type="InterPro" id="IPR024788">
    <property type="entry name" value="Malectin-like_Carb-bd_dom"/>
</dbReference>
<dbReference type="Gene3D" id="3.80.10.10">
    <property type="entry name" value="Ribonuclease Inhibitor"/>
    <property type="match status" value="1"/>
</dbReference>
<dbReference type="Gene3D" id="3.30.200.20">
    <property type="entry name" value="Phosphorylase Kinase, domain 1"/>
    <property type="match status" value="1"/>
</dbReference>
<dbReference type="PROSITE" id="PS00107">
    <property type="entry name" value="PROTEIN_KINASE_ATP"/>
    <property type="match status" value="1"/>
</dbReference>
<dbReference type="InterPro" id="IPR011009">
    <property type="entry name" value="Kinase-like_dom_sf"/>
</dbReference>
<gene>
    <name evidence="18" type="ORF">CSSPJE1EN2_LOCUS10497</name>
</gene>
<dbReference type="InterPro" id="IPR000719">
    <property type="entry name" value="Prot_kinase_dom"/>
</dbReference>
<sequence length="838" mass="92087">MCAAAQVMHYSFKDSGRMTAAAMDCKHRMGSIRVISTAIWSQLIALLQLFTELMLYSQTASAQNAAPLTTLHIDCGSTTPSSLDTNTGITWVSDAPYITTGVNAAVAADALDFPELSTLRYFPDSRTKNCYTLPVSANTLYLIKATFFYGAYDNPTTATLPTFQMAIDQTIVANVTFTSANIGTYREISYASQANVTFLCLLRDSSQSNPFVSAISLTDLPFYGNTFRDYLHLARQYYRTLNRACFGGKAGDLIRYPEDPYDRFWFFQGTNSTMLQSTALLEYLTGANGSVLVANRLYGQPPGAALENAVSTSGTLTISLPGILSLQDQSSYTVRLALYFAELSPTPNSRRFFVDAPDPPTHLTITAAMWPAAIEEIKSSMNLTEWTGDPCLPYPHPWINCSISSNSASPSILSVNLSGYHLNGTISPSFGNLLSLTNLYLQNNFLTGPLPDWMASLTNLSELLVQNNNFTGVIPVGLISKNNSLNFVYKPGNPGLLIQQAGPASPPQPVRKANIGIIVGAIIGGILAFAIIAFVIMRYGRLPTFGIRKNVDLEAPAFKAYTSAEVVAATQNFQREIGRGGFGRVYYGRLDGQEVAIKVLDIKSSQGPEEFSNEVEILSKVRHRNLVALVGYCNQGNKQMLIYEFMHNGSLHDHLYAKIGEILDWKTRLQIALNASLGLDYLHTGCHPSIIHRDIKSSNILLPSKMEIAKVADFGLSKLTYGEDVTHVDTEIKGTIGYLDPEYFSTGQLSTKSDVFSFGMVLLEMITGRRPLDPTIQHCNYSNTSKWVEANLQEGNINEILDPIIKASNPNPETIWKVLELAMQCIQHEGNQRPAMNE</sequence>
<dbReference type="SUPFAM" id="SSF52058">
    <property type="entry name" value="L domain-like"/>
    <property type="match status" value="1"/>
</dbReference>
<dbReference type="InterPro" id="IPR001245">
    <property type="entry name" value="Ser-Thr/Tyr_kinase_cat_dom"/>
</dbReference>
<keyword evidence="19" id="KW-1185">Reference proteome</keyword>
<evidence type="ECO:0000256" key="9">
    <source>
        <dbReference type="ARBA" id="ARBA00022777"/>
    </source>
</evidence>
<evidence type="ECO:0000256" key="5">
    <source>
        <dbReference type="ARBA" id="ARBA00022679"/>
    </source>
</evidence>
<comment type="catalytic activity">
    <reaction evidence="14">
        <text>L-seryl-[protein] + ATP = O-phospho-L-seryl-[protein] + ADP + H(+)</text>
        <dbReference type="Rhea" id="RHEA:17989"/>
        <dbReference type="Rhea" id="RHEA-COMP:9863"/>
        <dbReference type="Rhea" id="RHEA-COMP:11604"/>
        <dbReference type="ChEBI" id="CHEBI:15378"/>
        <dbReference type="ChEBI" id="CHEBI:29999"/>
        <dbReference type="ChEBI" id="CHEBI:30616"/>
        <dbReference type="ChEBI" id="CHEBI:83421"/>
        <dbReference type="ChEBI" id="CHEBI:456216"/>
        <dbReference type="EC" id="2.7.11.1"/>
    </reaction>
</comment>
<organism evidence="18 19">
    <name type="scientific">Sphagnum jensenii</name>
    <dbReference type="NCBI Taxonomy" id="128206"/>
    <lineage>
        <taxon>Eukaryota</taxon>
        <taxon>Viridiplantae</taxon>
        <taxon>Streptophyta</taxon>
        <taxon>Embryophyta</taxon>
        <taxon>Bryophyta</taxon>
        <taxon>Sphagnophytina</taxon>
        <taxon>Sphagnopsida</taxon>
        <taxon>Sphagnales</taxon>
        <taxon>Sphagnaceae</taxon>
        <taxon>Sphagnum</taxon>
    </lineage>
</organism>
<evidence type="ECO:0000313" key="19">
    <source>
        <dbReference type="Proteomes" id="UP001497522"/>
    </source>
</evidence>
<dbReference type="PANTHER" id="PTHR45631">
    <property type="entry name" value="OS07G0107800 PROTEIN-RELATED"/>
    <property type="match status" value="1"/>
</dbReference>
<keyword evidence="3" id="KW-0723">Serine/threonine-protein kinase</keyword>
<evidence type="ECO:0000256" key="10">
    <source>
        <dbReference type="ARBA" id="ARBA00022840"/>
    </source>
</evidence>
<dbReference type="SMART" id="SM00220">
    <property type="entry name" value="S_TKc"/>
    <property type="match status" value="1"/>
</dbReference>
<evidence type="ECO:0000256" key="13">
    <source>
        <dbReference type="ARBA" id="ARBA00047899"/>
    </source>
</evidence>
<evidence type="ECO:0000256" key="7">
    <source>
        <dbReference type="ARBA" id="ARBA00022737"/>
    </source>
</evidence>
<evidence type="ECO:0000256" key="8">
    <source>
        <dbReference type="ARBA" id="ARBA00022741"/>
    </source>
</evidence>
<proteinExistence type="predicted"/>
<dbReference type="InterPro" id="IPR032675">
    <property type="entry name" value="LRR_dom_sf"/>
</dbReference>
<keyword evidence="12 16" id="KW-0472">Membrane</keyword>
<name>A0ABP1AY44_9BRYO</name>
<evidence type="ECO:0000256" key="12">
    <source>
        <dbReference type="ARBA" id="ARBA00023136"/>
    </source>
</evidence>
<dbReference type="SUPFAM" id="SSF56112">
    <property type="entry name" value="Protein kinase-like (PK-like)"/>
    <property type="match status" value="1"/>
</dbReference>
<dbReference type="EMBL" id="OZ023718">
    <property type="protein sequence ID" value="CAK9867502.1"/>
    <property type="molecule type" value="Genomic_DNA"/>
</dbReference>
<keyword evidence="11 16" id="KW-1133">Transmembrane helix</keyword>
<keyword evidence="7" id="KW-0677">Repeat</keyword>
<keyword evidence="4" id="KW-0433">Leucine-rich repeat</keyword>
<feature type="domain" description="Protein kinase" evidence="17">
    <location>
        <begin position="571"/>
        <end position="838"/>
    </location>
</feature>
<evidence type="ECO:0000313" key="18">
    <source>
        <dbReference type="EMBL" id="CAK9867502.1"/>
    </source>
</evidence>
<keyword evidence="6 16" id="KW-0812">Transmembrane</keyword>
<evidence type="ECO:0000256" key="1">
    <source>
        <dbReference type="ARBA" id="ARBA00004167"/>
    </source>
</evidence>
<reference evidence="18" key="1">
    <citation type="submission" date="2024-03" db="EMBL/GenBank/DDBJ databases">
        <authorList>
            <consortium name="ELIXIR-Norway"/>
            <consortium name="Elixir Norway"/>
        </authorList>
    </citation>
    <scope>NUCLEOTIDE SEQUENCE</scope>
</reference>
<evidence type="ECO:0000256" key="11">
    <source>
        <dbReference type="ARBA" id="ARBA00022989"/>
    </source>
</evidence>
<dbReference type="Pfam" id="PF00560">
    <property type="entry name" value="LRR_1"/>
    <property type="match status" value="1"/>
</dbReference>
<dbReference type="Gene3D" id="1.10.510.10">
    <property type="entry name" value="Transferase(Phosphotransferase) domain 1"/>
    <property type="match status" value="1"/>
</dbReference>
<dbReference type="CDD" id="cd14066">
    <property type="entry name" value="STKc_IRAK"/>
    <property type="match status" value="1"/>
</dbReference>
<accession>A0ABP1AY44</accession>
<dbReference type="PROSITE" id="PS50011">
    <property type="entry name" value="PROTEIN_KINASE_DOM"/>
    <property type="match status" value="1"/>
</dbReference>
<keyword evidence="9" id="KW-0418">Kinase</keyword>
<dbReference type="PANTHER" id="PTHR45631:SF68">
    <property type="entry name" value="REPEAT FAMILY PROTEIN, PUTATIVE, EXPRESSED-RELATED"/>
    <property type="match status" value="1"/>
</dbReference>
<evidence type="ECO:0000256" key="6">
    <source>
        <dbReference type="ARBA" id="ARBA00022692"/>
    </source>
</evidence>
<evidence type="ECO:0000256" key="4">
    <source>
        <dbReference type="ARBA" id="ARBA00022614"/>
    </source>
</evidence>
<feature type="binding site" evidence="15">
    <location>
        <position position="598"/>
    </location>
    <ligand>
        <name>ATP</name>
        <dbReference type="ChEBI" id="CHEBI:30616"/>
    </ligand>
</feature>
<comment type="catalytic activity">
    <reaction evidence="13">
        <text>L-threonyl-[protein] + ATP = O-phospho-L-threonyl-[protein] + ADP + H(+)</text>
        <dbReference type="Rhea" id="RHEA:46608"/>
        <dbReference type="Rhea" id="RHEA-COMP:11060"/>
        <dbReference type="Rhea" id="RHEA-COMP:11605"/>
        <dbReference type="ChEBI" id="CHEBI:15378"/>
        <dbReference type="ChEBI" id="CHEBI:30013"/>
        <dbReference type="ChEBI" id="CHEBI:30616"/>
        <dbReference type="ChEBI" id="CHEBI:61977"/>
        <dbReference type="ChEBI" id="CHEBI:456216"/>
        <dbReference type="EC" id="2.7.11.1"/>
    </reaction>
</comment>
<dbReference type="PROSITE" id="PS00108">
    <property type="entry name" value="PROTEIN_KINASE_ST"/>
    <property type="match status" value="1"/>
</dbReference>
<dbReference type="InterPro" id="IPR001611">
    <property type="entry name" value="Leu-rich_rpt"/>
</dbReference>
<dbReference type="Pfam" id="PF12819">
    <property type="entry name" value="Malectin_like"/>
    <property type="match status" value="1"/>
</dbReference>
<feature type="transmembrane region" description="Helical" evidence="16">
    <location>
        <begin position="515"/>
        <end position="539"/>
    </location>
</feature>
<dbReference type="Proteomes" id="UP001497522">
    <property type="component" value="Chromosome 17"/>
</dbReference>
<evidence type="ECO:0000256" key="14">
    <source>
        <dbReference type="ARBA" id="ARBA00048679"/>
    </source>
</evidence>
<keyword evidence="10 15" id="KW-0067">ATP-binding</keyword>
<dbReference type="Pfam" id="PF07714">
    <property type="entry name" value="PK_Tyr_Ser-Thr"/>
    <property type="match status" value="1"/>
</dbReference>
<protein>
    <recommendedName>
        <fullName evidence="2">non-specific serine/threonine protein kinase</fullName>
        <ecNumber evidence="2">2.7.11.1</ecNumber>
    </recommendedName>
</protein>
<comment type="subcellular location">
    <subcellularLocation>
        <location evidence="1">Membrane</location>
        <topology evidence="1">Single-pass membrane protein</topology>
    </subcellularLocation>
</comment>
<evidence type="ECO:0000259" key="17">
    <source>
        <dbReference type="PROSITE" id="PS50011"/>
    </source>
</evidence>
<keyword evidence="8 15" id="KW-0547">Nucleotide-binding</keyword>
<evidence type="ECO:0000256" key="2">
    <source>
        <dbReference type="ARBA" id="ARBA00012513"/>
    </source>
</evidence>